<evidence type="ECO:0008006" key="3">
    <source>
        <dbReference type="Google" id="ProtNLM"/>
    </source>
</evidence>
<gene>
    <name evidence="1" type="ORF">GKIL_0498</name>
</gene>
<sequence length="302" mass="34132">MSFAQPIFILSANCSGSSQLSAMLGQHPETYGLPQINLLMLDTVEQLNLLLQGPRQFQVHGLLRAVAQLYSGEQTINAVAMARRWISNRFYADSASVYRQLCRRVAPLRLVDPSTTYCAGRERLERLYAAFPEAHFLHLVRHPRSQGEAVIGIGEGALAIQDGSLEFRTKEDVLVDPQYAWYRYNANIRRFFGQLAPWQKYTVQWEAIVSEPGTHLEAICRWLGLEWNEALAAALLHPERSSYAGFGPYSCQLGHDPYFLRHPAFVSRPLPLPSLSGPLSWRDDGQEFLPEVLTLARELGYN</sequence>
<organism evidence="1 2">
    <name type="scientific">Gloeobacter kilaueensis (strain ATCC BAA-2537 / CCAP 1431/1 / ULC 316 / JS1)</name>
    <dbReference type="NCBI Taxonomy" id="1183438"/>
    <lineage>
        <taxon>Bacteria</taxon>
        <taxon>Bacillati</taxon>
        <taxon>Cyanobacteriota</taxon>
        <taxon>Cyanophyceae</taxon>
        <taxon>Gloeobacterales</taxon>
        <taxon>Gloeobacteraceae</taxon>
        <taxon>Gloeobacter</taxon>
    </lineage>
</organism>
<dbReference type="Proteomes" id="UP000017396">
    <property type="component" value="Chromosome"/>
</dbReference>
<dbReference type="AlphaFoldDB" id="U5QGI6"/>
<name>U5QGI6_GLOK1</name>
<dbReference type="KEGG" id="glj:GKIL_0498"/>
<dbReference type="STRING" id="1183438.GKIL_0498"/>
<proteinExistence type="predicted"/>
<dbReference type="RefSeq" id="WP_023171772.1">
    <property type="nucleotide sequence ID" value="NC_022600.1"/>
</dbReference>
<dbReference type="Pfam" id="PF13469">
    <property type="entry name" value="Sulfotransfer_3"/>
    <property type="match status" value="1"/>
</dbReference>
<dbReference type="HOGENOM" id="CLU_924034_0_0_3"/>
<protein>
    <recommendedName>
        <fullName evidence="3">Sulfotransferase</fullName>
    </recommendedName>
</protein>
<dbReference type="eggNOG" id="COG1502">
    <property type="taxonomic scope" value="Bacteria"/>
</dbReference>
<accession>U5QGI6</accession>
<evidence type="ECO:0000313" key="2">
    <source>
        <dbReference type="Proteomes" id="UP000017396"/>
    </source>
</evidence>
<evidence type="ECO:0000313" key="1">
    <source>
        <dbReference type="EMBL" id="AGY56744.1"/>
    </source>
</evidence>
<dbReference type="OrthoDB" id="9815894at2"/>
<dbReference type="EMBL" id="CP003587">
    <property type="protein sequence ID" value="AGY56744.1"/>
    <property type="molecule type" value="Genomic_DNA"/>
</dbReference>
<dbReference type="SUPFAM" id="SSF52540">
    <property type="entry name" value="P-loop containing nucleoside triphosphate hydrolases"/>
    <property type="match status" value="1"/>
</dbReference>
<dbReference type="Gene3D" id="3.40.50.300">
    <property type="entry name" value="P-loop containing nucleotide triphosphate hydrolases"/>
    <property type="match status" value="1"/>
</dbReference>
<dbReference type="InterPro" id="IPR027417">
    <property type="entry name" value="P-loop_NTPase"/>
</dbReference>
<dbReference type="PATRIC" id="fig|1183438.3.peg.495"/>
<reference evidence="1 2" key="1">
    <citation type="journal article" date="2013" name="PLoS ONE">
        <title>Cultivation and Complete Genome Sequencing of Gloeobacter kilaueensis sp. nov., from a Lava Cave in Kilauea Caldera, Hawai'i.</title>
        <authorList>
            <person name="Saw J.H."/>
            <person name="Schatz M."/>
            <person name="Brown M.V."/>
            <person name="Kunkel D.D."/>
            <person name="Foster J.S."/>
            <person name="Shick H."/>
            <person name="Christensen S."/>
            <person name="Hou S."/>
            <person name="Wan X."/>
            <person name="Donachie S.P."/>
        </authorList>
    </citation>
    <scope>NUCLEOTIDE SEQUENCE [LARGE SCALE GENOMIC DNA]</scope>
    <source>
        <strain evidence="2">JS</strain>
    </source>
</reference>
<keyword evidence="2" id="KW-1185">Reference proteome</keyword>